<dbReference type="GO" id="GO:0009279">
    <property type="term" value="C:cell outer membrane"/>
    <property type="evidence" value="ECO:0007669"/>
    <property type="project" value="UniProtKB-SubCell"/>
</dbReference>
<evidence type="ECO:0000313" key="12">
    <source>
        <dbReference type="EMBL" id="SMC52632.1"/>
    </source>
</evidence>
<keyword evidence="6 8" id="KW-0472">Membrane</keyword>
<keyword evidence="3 8" id="KW-1134">Transmembrane beta strand</keyword>
<evidence type="ECO:0000256" key="4">
    <source>
        <dbReference type="ARBA" id="ARBA00022692"/>
    </source>
</evidence>
<dbReference type="AlphaFoldDB" id="A0A1W1ZWM4"/>
<dbReference type="InterPro" id="IPR008969">
    <property type="entry name" value="CarboxyPept-like_regulatory"/>
</dbReference>
<comment type="subcellular location">
    <subcellularLocation>
        <location evidence="1 8">Cell outer membrane</location>
        <topology evidence="1 8">Multi-pass membrane protein</topology>
    </subcellularLocation>
</comment>
<evidence type="ECO:0000256" key="2">
    <source>
        <dbReference type="ARBA" id="ARBA00022448"/>
    </source>
</evidence>
<evidence type="ECO:0000256" key="5">
    <source>
        <dbReference type="ARBA" id="ARBA00023077"/>
    </source>
</evidence>
<dbReference type="Gene3D" id="2.40.170.20">
    <property type="entry name" value="TonB-dependent receptor, beta-barrel domain"/>
    <property type="match status" value="1"/>
</dbReference>
<name>A0A1W1ZWM4_9SPHI</name>
<feature type="domain" description="TonB-dependent receptor-like beta-barrel" evidence="10">
    <location>
        <begin position="540"/>
        <end position="913"/>
    </location>
</feature>
<comment type="similarity">
    <text evidence="8 9">Belongs to the TonB-dependent receptor family.</text>
</comment>
<proteinExistence type="inferred from homology"/>
<evidence type="ECO:0000313" key="13">
    <source>
        <dbReference type="Proteomes" id="UP000192756"/>
    </source>
</evidence>
<dbReference type="SUPFAM" id="SSF49464">
    <property type="entry name" value="Carboxypeptidase regulatory domain-like"/>
    <property type="match status" value="1"/>
</dbReference>
<dbReference type="PROSITE" id="PS52016">
    <property type="entry name" value="TONB_DEPENDENT_REC_3"/>
    <property type="match status" value="1"/>
</dbReference>
<keyword evidence="7 8" id="KW-0998">Cell outer membrane</keyword>
<dbReference type="InterPro" id="IPR037066">
    <property type="entry name" value="Plug_dom_sf"/>
</dbReference>
<dbReference type="SUPFAM" id="SSF56935">
    <property type="entry name" value="Porins"/>
    <property type="match status" value="1"/>
</dbReference>
<dbReference type="InterPro" id="IPR000531">
    <property type="entry name" value="Beta-barrel_TonB"/>
</dbReference>
<evidence type="ECO:0000259" key="11">
    <source>
        <dbReference type="Pfam" id="PF07715"/>
    </source>
</evidence>
<dbReference type="Gene3D" id="2.170.130.10">
    <property type="entry name" value="TonB-dependent receptor, plug domain"/>
    <property type="match status" value="1"/>
</dbReference>
<evidence type="ECO:0000256" key="8">
    <source>
        <dbReference type="PROSITE-ProRule" id="PRU01360"/>
    </source>
</evidence>
<sequence length="1133" mass="123670">MYKFFHAFSCRTEPCMLSKIGLIVKLTIPFLLVAILQVNAASYAQQVSISANNTPLSRIFELLHKQTGYSFLYNSAMISESNPVSISVKKAELKDFLDKCFADQPLTYTIYEKTVVIKRKPPVVYTALGSIVVKGTIRDSKGETLPQITVRVKGTTNGTNSDSSGGYTLKLPDGNQTLIFSAVGYETLEVTVNNRTQIDVTLKEKVSAMNEVMVVGYGSQKKADVTGSIASVNEEALRSVPVSNLVSALQSQAPGLDIQKAGGNSHPGAKPAIAIRGQRSLADGATNDVLYVVDGIPFNGTYINDLNQDDVVSVQILKDASATAIYGSRGANGVILINTRRGKTGAPSITYSGYAGQVKALGHYDVMDPKTYETYKKWGVYNANNPNTIGAAHPYSGIDDPRFYTDGVTFLPAELAGIKNGTATDWQDLIFKNGLKTNHQLGVSGGTEMTKYAISAGFFDETGVFPGQSFQRYTFKVSVDQQLGKIFKVGISSLNTVSKINGESINPVGQALTSSPLTVPYDADGNLIPFPGGGSLIYNPLANLVPGSVVQKRSRYHTFTTAYVEAQLTPHLRYRFNGGLELTPETYGEFYGSATYQNLSGPSTAKNNNYDFYDYTLENLLVYENTFAEKHHLTATGLFSYQNDYKASTSFGYNNILADYIQYFNPSLGANLNGSGNYAKFTIVSFMGRLNYDFKSRYLATLTMRSDGSSTLAPGNKYHLFPSAAIGWNITEEKFMKSIRQISSLKLRAGYGIVGNAAVNPYQTLGGLASINYNYGGTNVTGTYPNNVPNPKLGWEYTATLNLGLDFGLLNNRISGNVDVYRQRTSDLILPQNLPITTGYTSQFLANVGKTENRGLEINVNSVNIKATDRKDFGWTTNFNITFNRNKILALQNGVTKDIGNNRFVGAPINSLYNYVRLGIWQNTAADSALAKKYNLTMTGVGSVIGSIKVADFNGDGVINSNDRTIVGNRQPKFLGGFTNRFNYRGLDLTVVGTYRVGGTQIAYWLQPGSNVNAMTGKTNNLNVNYWTPFNQENTYPKPIFGSNTPTYGDLLGYYSATYLKIRTISLGYTLPQRISNKITAKSLRFYATLNDAIILFSPLHDRFHGADPESAGTLGLDTPPNKSVLFGLNVSF</sequence>
<evidence type="ECO:0000256" key="1">
    <source>
        <dbReference type="ARBA" id="ARBA00004571"/>
    </source>
</evidence>
<dbReference type="NCBIfam" id="TIGR04056">
    <property type="entry name" value="OMP_RagA_SusC"/>
    <property type="match status" value="1"/>
</dbReference>
<evidence type="ECO:0000256" key="6">
    <source>
        <dbReference type="ARBA" id="ARBA00023136"/>
    </source>
</evidence>
<keyword evidence="2 8" id="KW-0813">Transport</keyword>
<evidence type="ECO:0000256" key="3">
    <source>
        <dbReference type="ARBA" id="ARBA00022452"/>
    </source>
</evidence>
<dbReference type="InterPro" id="IPR023997">
    <property type="entry name" value="TonB-dep_OMP_SusC/RagA_CS"/>
</dbReference>
<organism evidence="12 13">
    <name type="scientific">Pedobacter africanus</name>
    <dbReference type="NCBI Taxonomy" id="151894"/>
    <lineage>
        <taxon>Bacteria</taxon>
        <taxon>Pseudomonadati</taxon>
        <taxon>Bacteroidota</taxon>
        <taxon>Sphingobacteriia</taxon>
        <taxon>Sphingobacteriales</taxon>
        <taxon>Sphingobacteriaceae</taxon>
        <taxon>Pedobacter</taxon>
    </lineage>
</organism>
<dbReference type="STRING" id="151894.SAMN04488524_1024"/>
<reference evidence="13" key="1">
    <citation type="submission" date="2017-04" db="EMBL/GenBank/DDBJ databases">
        <authorList>
            <person name="Varghese N."/>
            <person name="Submissions S."/>
        </authorList>
    </citation>
    <scope>NUCLEOTIDE SEQUENCE [LARGE SCALE GENOMIC DNA]</scope>
    <source>
        <strain evidence="13">DSM 12126</strain>
    </source>
</reference>
<protein>
    <submittedName>
        <fullName evidence="12">TonB-linked outer membrane protein, SusC/RagA family</fullName>
    </submittedName>
</protein>
<dbReference type="EMBL" id="FWXT01000001">
    <property type="protein sequence ID" value="SMC52632.1"/>
    <property type="molecule type" value="Genomic_DNA"/>
</dbReference>
<accession>A0A1W1ZWM4</accession>
<keyword evidence="13" id="KW-1185">Reference proteome</keyword>
<evidence type="ECO:0000256" key="7">
    <source>
        <dbReference type="ARBA" id="ARBA00023237"/>
    </source>
</evidence>
<dbReference type="InterPro" id="IPR036942">
    <property type="entry name" value="Beta-barrel_TonB_sf"/>
</dbReference>
<keyword evidence="5 9" id="KW-0798">TonB box</keyword>
<dbReference type="Pfam" id="PF13715">
    <property type="entry name" value="CarbopepD_reg_2"/>
    <property type="match status" value="1"/>
</dbReference>
<gene>
    <name evidence="12" type="ORF">SAMN04488524_1024</name>
</gene>
<dbReference type="GO" id="GO:0006826">
    <property type="term" value="P:iron ion transport"/>
    <property type="evidence" value="ECO:0007669"/>
    <property type="project" value="UniProtKB-KW"/>
</dbReference>
<dbReference type="Gene3D" id="2.60.40.1120">
    <property type="entry name" value="Carboxypeptidase-like, regulatory domain"/>
    <property type="match status" value="1"/>
</dbReference>
<keyword evidence="4 8" id="KW-0812">Transmembrane</keyword>
<dbReference type="InterPro" id="IPR012910">
    <property type="entry name" value="Plug_dom"/>
</dbReference>
<dbReference type="InterPro" id="IPR039426">
    <property type="entry name" value="TonB-dep_rcpt-like"/>
</dbReference>
<dbReference type="InterPro" id="IPR023996">
    <property type="entry name" value="TonB-dep_OMP_SusC/RagA"/>
</dbReference>
<dbReference type="NCBIfam" id="TIGR04057">
    <property type="entry name" value="SusC_RagA_signa"/>
    <property type="match status" value="1"/>
</dbReference>
<dbReference type="Proteomes" id="UP000192756">
    <property type="component" value="Unassembled WGS sequence"/>
</dbReference>
<feature type="domain" description="TonB-dependent receptor plug" evidence="11">
    <location>
        <begin position="222"/>
        <end position="334"/>
    </location>
</feature>
<evidence type="ECO:0000259" key="10">
    <source>
        <dbReference type="Pfam" id="PF00593"/>
    </source>
</evidence>
<evidence type="ECO:0000256" key="9">
    <source>
        <dbReference type="RuleBase" id="RU003357"/>
    </source>
</evidence>
<dbReference type="Pfam" id="PF07715">
    <property type="entry name" value="Plug"/>
    <property type="match status" value="1"/>
</dbReference>
<dbReference type="Pfam" id="PF00593">
    <property type="entry name" value="TonB_dep_Rec_b-barrel"/>
    <property type="match status" value="1"/>
</dbReference>